<reference evidence="1" key="1">
    <citation type="submission" date="2024-06" db="EMBL/GenBank/DDBJ databases">
        <title>Biodegradation of dimethachlon by Arthrobacter sp. K5: mechanistic insights and ecological implications.</title>
        <authorList>
            <person name="Hu S."/>
            <person name="Lu P."/>
        </authorList>
    </citation>
    <scope>NUCLEOTIDE SEQUENCE</scope>
    <source>
        <strain evidence="1">K5</strain>
    </source>
</reference>
<name>A0AAU8EKG6_9MICC</name>
<sequence length="208" mass="23576">MTFPSELASVLTGASMSQLSHWRSAPALLAPEVASKPKALYSFRDIVALRTFVRLRRELPLQRIRTALSTLQDYDLTDHPSSYQLVTDSKTVFLVDDEGKDMVDLVKRRGQTVLLSMADVFAPFTNLQGQDVVDFRRPRQNIEVREKRMGGWPTIAGTRLRYDTVALLLSDGSVQPEETQYYYPEVSAEAALDAADFDFSVQQRRQTR</sequence>
<dbReference type="InterPro" id="IPR009057">
    <property type="entry name" value="Homeodomain-like_sf"/>
</dbReference>
<dbReference type="RefSeq" id="WP_353710742.1">
    <property type="nucleotide sequence ID" value="NZ_CP159279.1"/>
</dbReference>
<dbReference type="Pfam" id="PF04255">
    <property type="entry name" value="DUF433"/>
    <property type="match status" value="1"/>
</dbReference>
<organism evidence="1">
    <name type="scientific">Arthrobacter sp. K5</name>
    <dbReference type="NCBI Taxonomy" id="2839623"/>
    <lineage>
        <taxon>Bacteria</taxon>
        <taxon>Bacillati</taxon>
        <taxon>Actinomycetota</taxon>
        <taxon>Actinomycetes</taxon>
        <taxon>Micrococcales</taxon>
        <taxon>Micrococcaceae</taxon>
        <taxon>Arthrobacter</taxon>
    </lineage>
</organism>
<proteinExistence type="predicted"/>
<dbReference type="SUPFAM" id="SSF46689">
    <property type="entry name" value="Homeodomain-like"/>
    <property type="match status" value="1"/>
</dbReference>
<dbReference type="EMBL" id="CP159279">
    <property type="protein sequence ID" value="XCH10069.1"/>
    <property type="molecule type" value="Genomic_DNA"/>
</dbReference>
<protein>
    <submittedName>
        <fullName evidence="1">DUF433 domain-containing protein</fullName>
    </submittedName>
</protein>
<dbReference type="InterPro" id="IPR007367">
    <property type="entry name" value="DUF433"/>
</dbReference>
<dbReference type="AlphaFoldDB" id="A0AAU8EKG6"/>
<dbReference type="Gene3D" id="1.10.10.10">
    <property type="entry name" value="Winged helix-like DNA-binding domain superfamily/Winged helix DNA-binding domain"/>
    <property type="match status" value="1"/>
</dbReference>
<dbReference type="Gene3D" id="1.10.1660.10">
    <property type="match status" value="1"/>
</dbReference>
<dbReference type="InterPro" id="IPR036388">
    <property type="entry name" value="WH-like_DNA-bd_sf"/>
</dbReference>
<accession>A0AAU8EKG6</accession>
<gene>
    <name evidence="1" type="ORF">ABRP34_14625</name>
</gene>
<evidence type="ECO:0000313" key="1">
    <source>
        <dbReference type="EMBL" id="XCH10069.1"/>
    </source>
</evidence>